<evidence type="ECO:0000313" key="1">
    <source>
        <dbReference type="EMBL" id="QJA68975.1"/>
    </source>
</evidence>
<protein>
    <submittedName>
        <fullName evidence="1">Uncharacterized protein</fullName>
    </submittedName>
</protein>
<accession>A0A6M3JIJ4</accession>
<name>A0A6M3JIJ4_9ZZZZ</name>
<organism evidence="1">
    <name type="scientific">viral metagenome</name>
    <dbReference type="NCBI Taxonomy" id="1070528"/>
    <lineage>
        <taxon>unclassified sequences</taxon>
        <taxon>metagenomes</taxon>
        <taxon>organismal metagenomes</taxon>
    </lineage>
</organism>
<dbReference type="InterPro" id="IPR036410">
    <property type="entry name" value="HSP_DnaJ_Cys-rich_dom_sf"/>
</dbReference>
<proteinExistence type="predicted"/>
<dbReference type="AlphaFoldDB" id="A0A6M3JIJ4"/>
<sequence length="71" mass="8144">MITFSEFIQKGGHVYELIKLESVPNKLQMDYFTRNKNVRDSKALCLRCDGTGNEFFSMFKKCSVCLGRGVN</sequence>
<reference evidence="1" key="1">
    <citation type="submission" date="2020-03" db="EMBL/GenBank/DDBJ databases">
        <title>The deep terrestrial virosphere.</title>
        <authorList>
            <person name="Holmfeldt K."/>
            <person name="Nilsson E."/>
            <person name="Simone D."/>
            <person name="Lopez-Fernandez M."/>
            <person name="Wu X."/>
            <person name="de Brujin I."/>
            <person name="Lundin D."/>
            <person name="Andersson A."/>
            <person name="Bertilsson S."/>
            <person name="Dopson M."/>
        </authorList>
    </citation>
    <scope>NUCLEOTIDE SEQUENCE</scope>
    <source>
        <strain evidence="1">MM415A05268</strain>
    </source>
</reference>
<dbReference type="SUPFAM" id="SSF57938">
    <property type="entry name" value="DnaJ/Hsp40 cysteine-rich domain"/>
    <property type="match status" value="1"/>
</dbReference>
<dbReference type="EMBL" id="MT141666">
    <property type="protein sequence ID" value="QJA68975.1"/>
    <property type="molecule type" value="Genomic_DNA"/>
</dbReference>
<gene>
    <name evidence="1" type="ORF">MM415A05268_0005</name>
</gene>